<name>A0A2N9L4E5_9BACT</name>
<organism evidence="2 3">
    <name type="scientific">Candidatus Sulfuritelmatomonas gaucii</name>
    <dbReference type="NCBI Taxonomy" id="2043161"/>
    <lineage>
        <taxon>Bacteria</taxon>
        <taxon>Pseudomonadati</taxon>
        <taxon>Acidobacteriota</taxon>
        <taxon>Terriglobia</taxon>
        <taxon>Terriglobales</taxon>
        <taxon>Acidobacteriaceae</taxon>
        <taxon>Candidatus Sulfuritelmatomonas</taxon>
    </lineage>
</organism>
<dbReference type="EMBL" id="OKRB01000038">
    <property type="protein sequence ID" value="SPE18109.1"/>
    <property type="molecule type" value="Genomic_DNA"/>
</dbReference>
<protein>
    <recommendedName>
        <fullName evidence="1">DUF2293 domain-containing protein</fullName>
    </recommendedName>
</protein>
<evidence type="ECO:0000259" key="1">
    <source>
        <dbReference type="Pfam" id="PF10056"/>
    </source>
</evidence>
<proteinExistence type="predicted"/>
<evidence type="ECO:0000313" key="3">
    <source>
        <dbReference type="Proteomes" id="UP000239735"/>
    </source>
</evidence>
<reference evidence="3" key="1">
    <citation type="submission" date="2018-02" db="EMBL/GenBank/DDBJ databases">
        <authorList>
            <person name="Hausmann B."/>
        </authorList>
    </citation>
    <scope>NUCLEOTIDE SEQUENCE [LARGE SCALE GENOMIC DNA]</scope>
    <source>
        <strain evidence="3">Peat soil MAG SbA5</strain>
    </source>
</reference>
<sequence length="304" mass="34059">MLQPWIQVGPEKLQKTILHFQEWVKQRGLRPIEAAHTRRGPGGIEQLHVTENSDPQWEKFYRTYYTPADLPEKKTARLAAKLNRPPELVVFEKVGDEGKCNECGAELLTGDYLLMEKGQPLCLTCGDLDRLVFLPAGDTALSRRSRKHSSLAAVVVRFNRKRKRYERQGLLVTEEALAKAEEECAADAPARATARSHAALARQEEDREFVSALAQAILRRYPGCPTDEARRIAEHTGCRSSGRVGRSAAGRALDASAVDLAVIAHIRHERTDYDDRLMSGTERLDARALVREAIDRVLAEWSGL</sequence>
<dbReference type="Pfam" id="PF10056">
    <property type="entry name" value="DUF2293"/>
    <property type="match status" value="1"/>
</dbReference>
<dbReference type="InterPro" id="IPR018744">
    <property type="entry name" value="DUF2293"/>
</dbReference>
<accession>A0A2N9L4E5</accession>
<gene>
    <name evidence="2" type="ORF">SBA5_1320001</name>
</gene>
<feature type="domain" description="DUF2293" evidence="1">
    <location>
        <begin position="216"/>
        <end position="301"/>
    </location>
</feature>
<evidence type="ECO:0000313" key="2">
    <source>
        <dbReference type="EMBL" id="SPE18109.1"/>
    </source>
</evidence>
<dbReference type="Proteomes" id="UP000239735">
    <property type="component" value="Unassembled WGS sequence"/>
</dbReference>
<dbReference type="PANTHER" id="PTHR38113:SF2">
    <property type="entry name" value="DUF2293 DOMAIN-CONTAINING PROTEIN"/>
    <property type="match status" value="1"/>
</dbReference>
<dbReference type="PANTHER" id="PTHR38113">
    <property type="match status" value="1"/>
</dbReference>
<dbReference type="AlphaFoldDB" id="A0A2N9L4E5"/>